<gene>
    <name evidence="7" type="ORF">KB893_017610</name>
    <name evidence="6" type="ORF">KB893_06630</name>
</gene>
<reference evidence="7 8" key="1">
    <citation type="journal article" date="2021" name="Microbiol. Resour. Announc.">
        <title>Draft Genome Sequence of Coralloluteibacterium stylophorae LMG 29479T.</title>
        <authorList>
            <person name="Karlyshev A.V."/>
            <person name="Kudryashova E.B."/>
            <person name="Ariskina E.V."/>
            <person name="Conroy A.P."/>
            <person name="Abidueva E.Y."/>
        </authorList>
    </citation>
    <scope>NUCLEOTIDE SEQUENCE [LARGE SCALE GENOMIC DNA]</scope>
    <source>
        <strain evidence="7 8">LMG 29479</strain>
    </source>
</reference>
<evidence type="ECO:0000256" key="5">
    <source>
        <dbReference type="SAM" id="SignalP"/>
    </source>
</evidence>
<keyword evidence="5" id="KW-0732">Signal</keyword>
<keyword evidence="1" id="KW-0677">Repeat</keyword>
<feature type="repeat" description="TPR" evidence="3">
    <location>
        <begin position="116"/>
        <end position="149"/>
    </location>
</feature>
<evidence type="ECO:0000313" key="8">
    <source>
        <dbReference type="Proteomes" id="UP000675747"/>
    </source>
</evidence>
<comment type="caution">
    <text evidence="6">The sequence shown here is derived from an EMBL/GenBank/DDBJ whole genome shotgun (WGS) entry which is preliminary data.</text>
</comment>
<dbReference type="InterPro" id="IPR019734">
    <property type="entry name" value="TPR_rpt"/>
</dbReference>
<dbReference type="SUPFAM" id="SSF48452">
    <property type="entry name" value="TPR-like"/>
    <property type="match status" value="2"/>
</dbReference>
<dbReference type="PANTHER" id="PTHR45586:SF1">
    <property type="entry name" value="LIPOPOLYSACCHARIDE ASSEMBLY PROTEIN B"/>
    <property type="match status" value="1"/>
</dbReference>
<dbReference type="Pfam" id="PF13432">
    <property type="entry name" value="TPR_16"/>
    <property type="match status" value="1"/>
</dbReference>
<evidence type="ECO:0000256" key="1">
    <source>
        <dbReference type="ARBA" id="ARBA00022737"/>
    </source>
</evidence>
<evidence type="ECO:0000256" key="3">
    <source>
        <dbReference type="PROSITE-ProRule" id="PRU00339"/>
    </source>
</evidence>
<dbReference type="Proteomes" id="UP000675747">
    <property type="component" value="Unassembled WGS sequence"/>
</dbReference>
<dbReference type="EMBL" id="JAGQFT010000038">
    <property type="protein sequence ID" value="MBR0562191.1"/>
    <property type="molecule type" value="Genomic_DNA"/>
</dbReference>
<dbReference type="RefSeq" id="WP_211926134.1">
    <property type="nucleotide sequence ID" value="NZ_JAGQFT020000017.1"/>
</dbReference>
<keyword evidence="2 3" id="KW-0802">TPR repeat</keyword>
<feature type="repeat" description="TPR" evidence="3">
    <location>
        <begin position="330"/>
        <end position="363"/>
    </location>
</feature>
<evidence type="ECO:0000313" key="6">
    <source>
        <dbReference type="EMBL" id="MBR0562191.1"/>
    </source>
</evidence>
<dbReference type="PANTHER" id="PTHR45586">
    <property type="entry name" value="TPR REPEAT-CONTAINING PROTEIN PA4667"/>
    <property type="match status" value="1"/>
</dbReference>
<dbReference type="PROSITE" id="PS50005">
    <property type="entry name" value="TPR"/>
    <property type="match status" value="2"/>
</dbReference>
<evidence type="ECO:0000313" key="7">
    <source>
        <dbReference type="EMBL" id="MBS7458953.1"/>
    </source>
</evidence>
<sequence>MHTSKLMQSIAIALALASGYAAIAPAHAQRGSGSDRLEERRREREERRSTREQDGDEQQALFPDATREEPDAKASARISRKLEELQQLSEDGMTEEAAALGDEVASDSKANAYERAFAMQAVGSAYLNAGDYPAALPYLQRAVEADGLPNDVHYQVLYQIAQLQLQEGNYAESLAAIDRLITETRSTKPEYAVTKGNALYRLERYPEAIAALEPAVKGSPSPDPSWVQLLMGSYAEAGQADAAARLGEELAQNNGGDVQSQLNLAVIYQQAGQTEKAAQTLEALRASGQLTEARQYRQLYALYSQLEGREASTIEVINDGLDKGILTPNAEVYAMLGQAYYYSDQPEQAIEAFRQGAPLADDGELYLNLARLLSGEGRASEAADAARQALQKGVRDPADANRIIGSAK</sequence>
<dbReference type="InterPro" id="IPR011990">
    <property type="entry name" value="TPR-like_helical_dom_sf"/>
</dbReference>
<protein>
    <submittedName>
        <fullName evidence="6">Tetratricopeptide repeat protein</fullName>
    </submittedName>
</protein>
<dbReference type="InterPro" id="IPR051012">
    <property type="entry name" value="CellSynth/LPSAsmb/PSIAsmb"/>
</dbReference>
<dbReference type="SMART" id="SM00028">
    <property type="entry name" value="TPR"/>
    <property type="match status" value="6"/>
</dbReference>
<feature type="compositionally biased region" description="Basic and acidic residues" evidence="4">
    <location>
        <begin position="33"/>
        <end position="53"/>
    </location>
</feature>
<reference evidence="6" key="2">
    <citation type="submission" date="2021-04" db="EMBL/GenBank/DDBJ databases">
        <authorList>
            <person name="Karlyshev A.V."/>
        </authorList>
    </citation>
    <scope>NUCLEOTIDE SEQUENCE</scope>
    <source>
        <strain evidence="6">LMG 29479</strain>
    </source>
</reference>
<organism evidence="6">
    <name type="scientific">Coralloluteibacterium stylophorae</name>
    <dbReference type="NCBI Taxonomy" id="1776034"/>
    <lineage>
        <taxon>Bacteria</taxon>
        <taxon>Pseudomonadati</taxon>
        <taxon>Pseudomonadota</taxon>
        <taxon>Gammaproteobacteria</taxon>
        <taxon>Lysobacterales</taxon>
        <taxon>Lysobacteraceae</taxon>
        <taxon>Coralloluteibacterium</taxon>
    </lineage>
</organism>
<keyword evidence="8" id="KW-1185">Reference proteome</keyword>
<feature type="signal peptide" evidence="5">
    <location>
        <begin position="1"/>
        <end position="28"/>
    </location>
</feature>
<evidence type="ECO:0000256" key="2">
    <source>
        <dbReference type="ARBA" id="ARBA00022803"/>
    </source>
</evidence>
<feature type="region of interest" description="Disordered" evidence="4">
    <location>
        <begin position="27"/>
        <end position="78"/>
    </location>
</feature>
<name>A0A8J8AX23_9GAMM</name>
<dbReference type="EMBL" id="JAGQFT020000017">
    <property type="protein sequence ID" value="MBS7458953.1"/>
    <property type="molecule type" value="Genomic_DNA"/>
</dbReference>
<proteinExistence type="predicted"/>
<dbReference type="Pfam" id="PF14559">
    <property type="entry name" value="TPR_19"/>
    <property type="match status" value="1"/>
</dbReference>
<feature type="chain" id="PRO_5042774389" evidence="5">
    <location>
        <begin position="29"/>
        <end position="408"/>
    </location>
</feature>
<dbReference type="AlphaFoldDB" id="A0A8J8AX23"/>
<accession>A0A8J8AX23</accession>
<dbReference type="Gene3D" id="1.25.40.10">
    <property type="entry name" value="Tetratricopeptide repeat domain"/>
    <property type="match status" value="2"/>
</dbReference>
<evidence type="ECO:0000256" key="4">
    <source>
        <dbReference type="SAM" id="MobiDB-lite"/>
    </source>
</evidence>
<feature type="compositionally biased region" description="Basic and acidic residues" evidence="4">
    <location>
        <begin position="65"/>
        <end position="78"/>
    </location>
</feature>
<dbReference type="Pfam" id="PF13181">
    <property type="entry name" value="TPR_8"/>
    <property type="match status" value="1"/>
</dbReference>